<proteinExistence type="predicted"/>
<organism evidence="1 2">
    <name type="scientific">Pedobacter africanus</name>
    <dbReference type="NCBI Taxonomy" id="151894"/>
    <lineage>
        <taxon>Bacteria</taxon>
        <taxon>Pseudomonadati</taxon>
        <taxon>Bacteroidota</taxon>
        <taxon>Sphingobacteriia</taxon>
        <taxon>Sphingobacteriales</taxon>
        <taxon>Sphingobacteriaceae</taxon>
        <taxon>Pedobacter</taxon>
    </lineage>
</organism>
<gene>
    <name evidence="1" type="ORF">J2X78_005008</name>
</gene>
<dbReference type="Proteomes" id="UP001246858">
    <property type="component" value="Unassembled WGS sequence"/>
</dbReference>
<reference evidence="1" key="1">
    <citation type="submission" date="2023-07" db="EMBL/GenBank/DDBJ databases">
        <title>Sorghum-associated microbial communities from plants grown in Nebraska, USA.</title>
        <authorList>
            <person name="Schachtman D."/>
        </authorList>
    </citation>
    <scope>NUCLEOTIDE SEQUENCE</scope>
    <source>
        <strain evidence="1">2697</strain>
    </source>
</reference>
<evidence type="ECO:0000313" key="1">
    <source>
        <dbReference type="EMBL" id="MDR6786415.1"/>
    </source>
</evidence>
<accession>A0ACC6L440</accession>
<protein>
    <submittedName>
        <fullName evidence="1">Uncharacterized protein</fullName>
    </submittedName>
</protein>
<name>A0ACC6L440_9SPHI</name>
<evidence type="ECO:0000313" key="2">
    <source>
        <dbReference type="Proteomes" id="UP001246858"/>
    </source>
</evidence>
<dbReference type="EMBL" id="JAVDTF010000006">
    <property type="protein sequence ID" value="MDR6786415.1"/>
    <property type="molecule type" value="Genomic_DNA"/>
</dbReference>
<sequence length="166" mass="19295">MDVNEYLKKGVLEAYISGTATAAEVEELLLLKSKHPEIDDALYRLEVDLENLAQYMSITPPPAVWIRIEAELKQLIKISEGPVPLKIHSKRIGEEPPEPPKGGQFIEVQSSSSHMRIHKMWRWILFIIFILGKIFLGFAIYFYFESREAKKELEKLNKEIEKQQRK</sequence>
<comment type="caution">
    <text evidence="1">The sequence shown here is derived from an EMBL/GenBank/DDBJ whole genome shotgun (WGS) entry which is preliminary data.</text>
</comment>
<keyword evidence="2" id="KW-1185">Reference proteome</keyword>